<protein>
    <submittedName>
        <fullName evidence="4">ATP-binding protein</fullName>
    </submittedName>
</protein>
<comment type="caution">
    <text evidence="4">The sequence shown here is derived from an EMBL/GenBank/DDBJ whole genome shotgun (WGS) entry which is preliminary data.</text>
</comment>
<accession>A0A3E4TY11</accession>
<dbReference type="PANTHER" id="PTHR40448:SF1">
    <property type="entry name" value="TWO-COMPONENT SENSOR HISTIDINE KINASE"/>
    <property type="match status" value="1"/>
</dbReference>
<keyword evidence="4" id="KW-0067">ATP-binding</keyword>
<dbReference type="InterPro" id="IPR036890">
    <property type="entry name" value="HATPase_C_sf"/>
</dbReference>
<evidence type="ECO:0000313" key="4">
    <source>
        <dbReference type="EMBL" id="RGL97686.1"/>
    </source>
</evidence>
<sequence>MKAVGLFTTQISMALYCTILLKVYLDVFLVRENKGTSIIGWLLFFGWQFCTNMKMIFFSPGMNLAILFVTIQAVGIFSYKGGYWKRCIFPIAFIVVWMLLEGSVQLFYMFLFGSEVPFEVISVLSKVLLAPFVLVVRSVIRRNGGGHIPYAGSPYMIVTMLLVMVLYNAFYMQTIDITKQGIGWLLVATVILIILTLSFYLAYLRVVEMVLVKRNNSMYTKQFKLYKREWELEEIAATEVREMRHDMKQQYMYLRELANSDQKEELIGVLEKLIGESTGKGRLESRTGNLVIDAHINHLWEQSRQKNIALYTDLKVPPVMNILDEDLSVFLGNAIDNALEASESVDCKSREIRIQMTFEKGYLFISLKNRYQGEIKQDERNHLITSKKEKVLHGLGLNSMKRIANKYHGYVDVSWEDNIFMLETILYENT</sequence>
<keyword evidence="1" id="KW-0812">Transmembrane</keyword>
<evidence type="ECO:0000259" key="2">
    <source>
        <dbReference type="Pfam" id="PF14501"/>
    </source>
</evidence>
<evidence type="ECO:0000313" key="5">
    <source>
        <dbReference type="Proteomes" id="UP000261257"/>
    </source>
</evidence>
<dbReference type="EMBL" id="QSSQ01000036">
    <property type="protein sequence ID" value="RGL97686.1"/>
    <property type="molecule type" value="Genomic_DNA"/>
</dbReference>
<dbReference type="EMBL" id="QSSQ01000039">
    <property type="protein sequence ID" value="RGL96903.1"/>
    <property type="molecule type" value="Genomic_DNA"/>
</dbReference>
<organism evidence="4 5">
    <name type="scientific">Hungatella hathewayi</name>
    <dbReference type="NCBI Taxonomy" id="154046"/>
    <lineage>
        <taxon>Bacteria</taxon>
        <taxon>Bacillati</taxon>
        <taxon>Bacillota</taxon>
        <taxon>Clostridia</taxon>
        <taxon>Lachnospirales</taxon>
        <taxon>Lachnospiraceae</taxon>
        <taxon>Hungatella</taxon>
    </lineage>
</organism>
<feature type="transmembrane region" description="Helical" evidence="1">
    <location>
        <begin position="91"/>
        <end position="110"/>
    </location>
</feature>
<dbReference type="SUPFAM" id="SSF55874">
    <property type="entry name" value="ATPase domain of HSP90 chaperone/DNA topoisomerase II/histidine kinase"/>
    <property type="match status" value="1"/>
</dbReference>
<keyword evidence="1" id="KW-0472">Membrane</keyword>
<feature type="transmembrane region" description="Helical" evidence="1">
    <location>
        <begin position="148"/>
        <end position="170"/>
    </location>
</feature>
<keyword evidence="4" id="KW-0547">Nucleotide-binding</keyword>
<feature type="transmembrane region" description="Helical" evidence="1">
    <location>
        <begin position="182"/>
        <end position="204"/>
    </location>
</feature>
<evidence type="ECO:0000313" key="3">
    <source>
        <dbReference type="EMBL" id="RGL96903.1"/>
    </source>
</evidence>
<gene>
    <name evidence="4" type="ORF">DXC39_25120</name>
    <name evidence="3" type="ORF">DXC39_26180</name>
</gene>
<feature type="transmembrane region" description="Helical" evidence="1">
    <location>
        <begin position="62"/>
        <end position="79"/>
    </location>
</feature>
<dbReference type="InterPro" id="IPR032834">
    <property type="entry name" value="NatK-like_C"/>
</dbReference>
<dbReference type="AlphaFoldDB" id="A0A3E4TY11"/>
<reference evidence="4 5" key="1">
    <citation type="submission" date="2018-08" db="EMBL/GenBank/DDBJ databases">
        <title>A genome reference for cultivated species of the human gut microbiota.</title>
        <authorList>
            <person name="Zou Y."/>
            <person name="Xue W."/>
            <person name="Luo G."/>
        </authorList>
    </citation>
    <scope>NUCLEOTIDE SEQUENCE [LARGE SCALE GENOMIC DNA]</scope>
    <source>
        <strain evidence="4 5">TF05-11AC</strain>
    </source>
</reference>
<dbReference type="CDD" id="cd16935">
    <property type="entry name" value="HATPase_AgrC-ComD-like"/>
    <property type="match status" value="1"/>
</dbReference>
<keyword evidence="1" id="KW-1133">Transmembrane helix</keyword>
<dbReference type="Pfam" id="PF14501">
    <property type="entry name" value="HATPase_c_5"/>
    <property type="match status" value="1"/>
</dbReference>
<evidence type="ECO:0000256" key="1">
    <source>
        <dbReference type="SAM" id="Phobius"/>
    </source>
</evidence>
<dbReference type="RefSeq" id="WP_007858412.1">
    <property type="nucleotide sequence ID" value="NZ_QRQF01000011.1"/>
</dbReference>
<dbReference type="Proteomes" id="UP000261257">
    <property type="component" value="Unassembled WGS sequence"/>
</dbReference>
<dbReference type="GO" id="GO:0042802">
    <property type="term" value="F:identical protein binding"/>
    <property type="evidence" value="ECO:0007669"/>
    <property type="project" value="TreeGrafter"/>
</dbReference>
<feature type="transmembrane region" description="Helical" evidence="1">
    <location>
        <begin position="116"/>
        <end position="136"/>
    </location>
</feature>
<name>A0A3E4TY11_9FIRM</name>
<dbReference type="GO" id="GO:0005524">
    <property type="term" value="F:ATP binding"/>
    <property type="evidence" value="ECO:0007669"/>
    <property type="project" value="UniProtKB-KW"/>
</dbReference>
<feature type="transmembrane region" description="Helical" evidence="1">
    <location>
        <begin position="6"/>
        <end position="25"/>
    </location>
</feature>
<dbReference type="Gene3D" id="3.30.565.10">
    <property type="entry name" value="Histidine kinase-like ATPase, C-terminal domain"/>
    <property type="match status" value="1"/>
</dbReference>
<dbReference type="PANTHER" id="PTHR40448">
    <property type="entry name" value="TWO-COMPONENT SENSOR HISTIDINE KINASE"/>
    <property type="match status" value="1"/>
</dbReference>
<proteinExistence type="predicted"/>
<feature type="domain" description="Sensor histidine kinase NatK-like C-terminal" evidence="2">
    <location>
        <begin position="326"/>
        <end position="424"/>
    </location>
</feature>